<comment type="caution">
    <text evidence="1">The sequence shown here is derived from an EMBL/GenBank/DDBJ whole genome shotgun (WGS) entry which is preliminary data.</text>
</comment>
<gene>
    <name evidence="1" type="ORF">MENTE1834_LOCUS30608</name>
</gene>
<dbReference type="Proteomes" id="UP001497535">
    <property type="component" value="Unassembled WGS sequence"/>
</dbReference>
<evidence type="ECO:0000313" key="1">
    <source>
        <dbReference type="EMBL" id="CAK5083281.1"/>
    </source>
</evidence>
<organism evidence="1 2">
    <name type="scientific">Meloidogyne enterolobii</name>
    <name type="common">Root-knot nematode worm</name>
    <name type="synonym">Meloidogyne mayaguensis</name>
    <dbReference type="NCBI Taxonomy" id="390850"/>
    <lineage>
        <taxon>Eukaryota</taxon>
        <taxon>Metazoa</taxon>
        <taxon>Ecdysozoa</taxon>
        <taxon>Nematoda</taxon>
        <taxon>Chromadorea</taxon>
        <taxon>Rhabditida</taxon>
        <taxon>Tylenchina</taxon>
        <taxon>Tylenchomorpha</taxon>
        <taxon>Tylenchoidea</taxon>
        <taxon>Meloidogynidae</taxon>
        <taxon>Meloidogyninae</taxon>
        <taxon>Meloidogyne</taxon>
    </lineage>
</organism>
<sequence length="137" mass="16336">MKYLFLIIIFVKFQFIFGMEKGEGSKDPIKMEVGESSKFGFIRGYLDQDQLNLSGNLDNEEFTQLQLKEHEKINKLFEEQNKLCQGLEKNLEKQSQLKNDIEIIKNYHSEYVQYIHNNFQKIQQEQKFNDGDDLMKK</sequence>
<protein>
    <submittedName>
        <fullName evidence="1">Uncharacterized protein</fullName>
    </submittedName>
</protein>
<proteinExistence type="predicted"/>
<name>A0ACB0ZYL0_MELEN</name>
<keyword evidence="2" id="KW-1185">Reference proteome</keyword>
<dbReference type="EMBL" id="CAVMJV010000050">
    <property type="protein sequence ID" value="CAK5083281.1"/>
    <property type="molecule type" value="Genomic_DNA"/>
</dbReference>
<reference evidence="1" key="1">
    <citation type="submission" date="2023-11" db="EMBL/GenBank/DDBJ databases">
        <authorList>
            <person name="Poullet M."/>
        </authorList>
    </citation>
    <scope>NUCLEOTIDE SEQUENCE</scope>
    <source>
        <strain evidence="1">E1834</strain>
    </source>
</reference>
<accession>A0ACB0ZYL0</accession>
<evidence type="ECO:0000313" key="2">
    <source>
        <dbReference type="Proteomes" id="UP001497535"/>
    </source>
</evidence>